<dbReference type="OrthoDB" id="4571298at2"/>
<organism evidence="2 3">
    <name type="scientific">Pandoraea captiosa</name>
    <dbReference type="NCBI Taxonomy" id="2508302"/>
    <lineage>
        <taxon>Bacteria</taxon>
        <taxon>Pseudomonadati</taxon>
        <taxon>Pseudomonadota</taxon>
        <taxon>Betaproteobacteria</taxon>
        <taxon>Burkholderiales</taxon>
        <taxon>Burkholderiaceae</taxon>
        <taxon>Pandoraea</taxon>
    </lineage>
</organism>
<gene>
    <name evidence="2" type="ORF">PCA31118_03370</name>
</gene>
<dbReference type="Proteomes" id="UP000414136">
    <property type="component" value="Unassembled WGS sequence"/>
</dbReference>
<feature type="domain" description="SnoaL-like" evidence="1">
    <location>
        <begin position="11"/>
        <end position="149"/>
    </location>
</feature>
<evidence type="ECO:0000313" key="2">
    <source>
        <dbReference type="EMBL" id="VVE69959.1"/>
    </source>
</evidence>
<dbReference type="AlphaFoldDB" id="A0A5E5A8M4"/>
<dbReference type="EMBL" id="CABPSQ010000006">
    <property type="protein sequence ID" value="VVE69959.1"/>
    <property type="molecule type" value="Genomic_DNA"/>
</dbReference>
<keyword evidence="3" id="KW-1185">Reference proteome</keyword>
<sequence length="181" mass="20471">MTTLEARVSVLESIEAIRALKARYAAFADAKYRPDYTRVGDAEMARIARAQSECFTADAVWDGGGDFGDSRHGREALRQWFMKSPWRFAMHYYGSPCIDVDVDGDQASATWRLWQIALREDNGEAVLLCALTNEAYRRDAAGVWLCSYMRFDEVHMAPLHGVAGTLARTFDQLVPKDDRHD</sequence>
<evidence type="ECO:0000313" key="3">
    <source>
        <dbReference type="Proteomes" id="UP000414136"/>
    </source>
</evidence>
<protein>
    <recommendedName>
        <fullName evidence="1">SnoaL-like domain-containing protein</fullName>
    </recommendedName>
</protein>
<dbReference type="InterPro" id="IPR032710">
    <property type="entry name" value="NTF2-like_dom_sf"/>
</dbReference>
<accession>A0A5E5A8M4</accession>
<dbReference type="Pfam" id="PF13577">
    <property type="entry name" value="SnoaL_4"/>
    <property type="match status" value="1"/>
</dbReference>
<name>A0A5E5A8M4_9BURK</name>
<dbReference type="Gene3D" id="3.10.450.50">
    <property type="match status" value="1"/>
</dbReference>
<dbReference type="InterPro" id="IPR037401">
    <property type="entry name" value="SnoaL-like"/>
</dbReference>
<dbReference type="SUPFAM" id="SSF54427">
    <property type="entry name" value="NTF2-like"/>
    <property type="match status" value="1"/>
</dbReference>
<dbReference type="RefSeq" id="WP_150626267.1">
    <property type="nucleotide sequence ID" value="NZ_CABPSQ010000006.1"/>
</dbReference>
<evidence type="ECO:0000259" key="1">
    <source>
        <dbReference type="Pfam" id="PF13577"/>
    </source>
</evidence>
<reference evidence="2 3" key="1">
    <citation type="submission" date="2019-08" db="EMBL/GenBank/DDBJ databases">
        <authorList>
            <person name="Peeters C."/>
        </authorList>
    </citation>
    <scope>NUCLEOTIDE SEQUENCE [LARGE SCALE GENOMIC DNA]</scope>
    <source>
        <strain evidence="2 3">LMG 31118</strain>
    </source>
</reference>
<proteinExistence type="predicted"/>